<keyword evidence="3" id="KW-0812">Transmembrane</keyword>
<accession>F4RP94</accession>
<dbReference type="PROSITE" id="PS50076">
    <property type="entry name" value="DNAJ_2"/>
    <property type="match status" value="1"/>
</dbReference>
<dbReference type="PRINTS" id="PR00625">
    <property type="entry name" value="JDOMAIN"/>
</dbReference>
<dbReference type="PANTHER" id="PTHR44360:SF1">
    <property type="entry name" value="DNAJ HOMOLOG SUBFAMILY B MEMBER 9"/>
    <property type="match status" value="1"/>
</dbReference>
<dbReference type="Pfam" id="PF00226">
    <property type="entry name" value="DnaJ"/>
    <property type="match status" value="1"/>
</dbReference>
<reference evidence="6" key="1">
    <citation type="journal article" date="2011" name="Proc. Natl. Acad. Sci. U.S.A.">
        <title>Obligate biotrophy features unraveled by the genomic analysis of rust fungi.</title>
        <authorList>
            <person name="Duplessis S."/>
            <person name="Cuomo C.A."/>
            <person name="Lin Y.-C."/>
            <person name="Aerts A."/>
            <person name="Tisserant E."/>
            <person name="Veneault-Fourrey C."/>
            <person name="Joly D.L."/>
            <person name="Hacquard S."/>
            <person name="Amselem J."/>
            <person name="Cantarel B.L."/>
            <person name="Chiu R."/>
            <person name="Coutinho P.M."/>
            <person name="Feau N."/>
            <person name="Field M."/>
            <person name="Frey P."/>
            <person name="Gelhaye E."/>
            <person name="Goldberg J."/>
            <person name="Grabherr M.G."/>
            <person name="Kodira C.D."/>
            <person name="Kohler A."/>
            <person name="Kuees U."/>
            <person name="Lindquist E.A."/>
            <person name="Lucas S.M."/>
            <person name="Mago R."/>
            <person name="Mauceli E."/>
            <person name="Morin E."/>
            <person name="Murat C."/>
            <person name="Pangilinan J.L."/>
            <person name="Park R."/>
            <person name="Pearson M."/>
            <person name="Quesneville H."/>
            <person name="Rouhier N."/>
            <person name="Sakthikumar S."/>
            <person name="Salamov A.A."/>
            <person name="Schmutz J."/>
            <person name="Selles B."/>
            <person name="Shapiro H."/>
            <person name="Tanguay P."/>
            <person name="Tuskan G.A."/>
            <person name="Henrissat B."/>
            <person name="Van de Peer Y."/>
            <person name="Rouze P."/>
            <person name="Ellis J.G."/>
            <person name="Dodds P.N."/>
            <person name="Schein J.E."/>
            <person name="Zhong S."/>
            <person name="Hamelin R.C."/>
            <person name="Grigoriev I.V."/>
            <person name="Szabo L.J."/>
            <person name="Martin F."/>
        </authorList>
    </citation>
    <scope>NUCLEOTIDE SEQUENCE [LARGE SCALE GENOMIC DNA]</scope>
    <source>
        <strain evidence="6">98AG31 / pathotype 3-4-7</strain>
    </source>
</reference>
<proteinExistence type="predicted"/>
<dbReference type="InterPro" id="IPR051948">
    <property type="entry name" value="Hsp70_co-chaperone_J-domain"/>
</dbReference>
<dbReference type="PROSITE" id="PS00636">
    <property type="entry name" value="DNAJ_1"/>
    <property type="match status" value="1"/>
</dbReference>
<dbReference type="HOGENOM" id="CLU_589359_0_0_1"/>
<dbReference type="EMBL" id="GL883111">
    <property type="protein sequence ID" value="EGG05889.1"/>
    <property type="molecule type" value="Genomic_DNA"/>
</dbReference>
<feature type="domain" description="J" evidence="4">
    <location>
        <begin position="107"/>
        <end position="211"/>
    </location>
</feature>
<dbReference type="GO" id="GO:0005783">
    <property type="term" value="C:endoplasmic reticulum"/>
    <property type="evidence" value="ECO:0007669"/>
    <property type="project" value="TreeGrafter"/>
</dbReference>
<dbReference type="Gene3D" id="1.10.287.110">
    <property type="entry name" value="DnaJ domain"/>
    <property type="match status" value="1"/>
</dbReference>
<dbReference type="CDD" id="cd06257">
    <property type="entry name" value="DnaJ"/>
    <property type="match status" value="1"/>
</dbReference>
<dbReference type="STRING" id="747676.F4RP94"/>
<dbReference type="KEGG" id="mlr:MELLADRAFT_116707"/>
<organism evidence="6">
    <name type="scientific">Melampsora larici-populina (strain 98AG31 / pathotype 3-4-7)</name>
    <name type="common">Poplar leaf rust fungus</name>
    <dbReference type="NCBI Taxonomy" id="747676"/>
    <lineage>
        <taxon>Eukaryota</taxon>
        <taxon>Fungi</taxon>
        <taxon>Dikarya</taxon>
        <taxon>Basidiomycota</taxon>
        <taxon>Pucciniomycotina</taxon>
        <taxon>Pucciniomycetes</taxon>
        <taxon>Pucciniales</taxon>
        <taxon>Melampsoraceae</taxon>
        <taxon>Melampsora</taxon>
    </lineage>
</organism>
<evidence type="ECO:0000259" key="4">
    <source>
        <dbReference type="PROSITE" id="PS50076"/>
    </source>
</evidence>
<protein>
    <recommendedName>
        <fullName evidence="4">J domain-containing protein</fullName>
    </recommendedName>
</protein>
<feature type="transmembrane region" description="Helical" evidence="3">
    <location>
        <begin position="233"/>
        <end position="251"/>
    </location>
</feature>
<dbReference type="GO" id="GO:0051787">
    <property type="term" value="F:misfolded protein binding"/>
    <property type="evidence" value="ECO:0007669"/>
    <property type="project" value="TreeGrafter"/>
</dbReference>
<feature type="region of interest" description="Disordered" evidence="2">
    <location>
        <begin position="383"/>
        <end position="413"/>
    </location>
</feature>
<evidence type="ECO:0000313" key="6">
    <source>
        <dbReference type="Proteomes" id="UP000001072"/>
    </source>
</evidence>
<dbReference type="RefSeq" id="XP_007410945.1">
    <property type="nucleotide sequence ID" value="XM_007410883.1"/>
</dbReference>
<dbReference type="GeneID" id="18925868"/>
<dbReference type="Proteomes" id="UP000001072">
    <property type="component" value="Unassembled WGS sequence"/>
</dbReference>
<dbReference type="InterPro" id="IPR001623">
    <property type="entry name" value="DnaJ_domain"/>
</dbReference>
<dbReference type="GO" id="GO:0036503">
    <property type="term" value="P:ERAD pathway"/>
    <property type="evidence" value="ECO:0007669"/>
    <property type="project" value="TreeGrafter"/>
</dbReference>
<dbReference type="PANTHER" id="PTHR44360">
    <property type="entry name" value="DNAJ HOMOLOG SUBFAMILY B MEMBER 9"/>
    <property type="match status" value="1"/>
</dbReference>
<dbReference type="InterPro" id="IPR018253">
    <property type="entry name" value="DnaJ_domain_CS"/>
</dbReference>
<dbReference type="InterPro" id="IPR036869">
    <property type="entry name" value="J_dom_sf"/>
</dbReference>
<dbReference type="VEuPathDB" id="FungiDB:MELLADRAFT_116707"/>
<evidence type="ECO:0000256" key="2">
    <source>
        <dbReference type="SAM" id="MobiDB-lite"/>
    </source>
</evidence>
<keyword evidence="6" id="KW-1185">Reference proteome</keyword>
<keyword evidence="3" id="KW-1133">Transmembrane helix</keyword>
<dbReference type="OrthoDB" id="10250354at2759"/>
<evidence type="ECO:0000256" key="3">
    <source>
        <dbReference type="SAM" id="Phobius"/>
    </source>
</evidence>
<feature type="transmembrane region" description="Helical" evidence="3">
    <location>
        <begin position="20"/>
        <end position="39"/>
    </location>
</feature>
<dbReference type="SMART" id="SM00271">
    <property type="entry name" value="DnaJ"/>
    <property type="match status" value="1"/>
</dbReference>
<name>F4RP94_MELLP</name>
<evidence type="ECO:0000313" key="5">
    <source>
        <dbReference type="EMBL" id="EGG05889.1"/>
    </source>
</evidence>
<gene>
    <name evidence="5" type="ORF">MELLADRAFT_116707</name>
</gene>
<keyword evidence="1" id="KW-0143">Chaperone</keyword>
<feature type="transmembrane region" description="Helical" evidence="3">
    <location>
        <begin position="82"/>
        <end position="101"/>
    </location>
</feature>
<sequence length="464" mass="52566">MSSAFLVRLGDLSPVFNFFAWWFLPGYMSSFALGAFYRLRPSYRPKPLPPQPTDANQKPVFDPIYEIHKAEQTNHLKRHRTMAHACVIILYLVYTVLSTYYKQAGTNHYSTLGLRSNSIASNLPFPSTQNKVIDSTPVLSEGQIDDSGFKSHWRKLAKAFHPDKLNPPSNLGSEEEVLEWKSEIESKFIGMREAYETLSDGTKRWAYDRFGPVIATWKNCATLREFLMEGLKLLAPFYTFTIASLSLIGTFRKTDPGAFWRWTVLLCIFAAELSLITSTATTWVSSLLSFIFPNRTIFEHIALLRQIFVACSCIATQLAGIRYPPPADLDKTQNVGQLMAPIMPLLDRAQQYSTLANTEVVKMIYNDLYPILHADASSQNGRRLSLESEDAVAKVNGGPEGSSNETKKEVDPAEEIRMQETIKTLKTKMLEVFCDLRLQSNDAGRAAWNQAIREEARRQNIHDR</sequence>
<evidence type="ECO:0000256" key="1">
    <source>
        <dbReference type="ARBA" id="ARBA00023186"/>
    </source>
</evidence>
<dbReference type="SUPFAM" id="SSF46565">
    <property type="entry name" value="Chaperone J-domain"/>
    <property type="match status" value="1"/>
</dbReference>
<dbReference type="InParanoid" id="F4RP94"/>
<dbReference type="AlphaFoldDB" id="F4RP94"/>
<keyword evidence="3" id="KW-0472">Membrane</keyword>
<dbReference type="eggNOG" id="ENOG502S3QV">
    <property type="taxonomic scope" value="Eukaryota"/>
</dbReference>
<dbReference type="GO" id="GO:0051087">
    <property type="term" value="F:protein-folding chaperone binding"/>
    <property type="evidence" value="ECO:0007669"/>
    <property type="project" value="TreeGrafter"/>
</dbReference>
<feature type="transmembrane region" description="Helical" evidence="3">
    <location>
        <begin position="263"/>
        <end position="291"/>
    </location>
</feature>